<dbReference type="InterPro" id="IPR054502">
    <property type="entry name" value="bHLH-TF_ACT-like_plant"/>
</dbReference>
<dbReference type="AlphaFoldDB" id="A0A6P8E1S3"/>
<evidence type="ECO:0000256" key="2">
    <source>
        <dbReference type="ARBA" id="ARBA00023015"/>
    </source>
</evidence>
<evidence type="ECO:0000256" key="4">
    <source>
        <dbReference type="ARBA" id="ARBA00023163"/>
    </source>
</evidence>
<evidence type="ECO:0000259" key="8">
    <source>
        <dbReference type="PROSITE" id="PS50888"/>
    </source>
</evidence>
<dbReference type="PANTHER" id="PTHR31945">
    <property type="entry name" value="TRANSCRIPTION FACTOR SCREAM2-RELATED"/>
    <property type="match status" value="1"/>
</dbReference>
<keyword evidence="2" id="KW-0805">Transcription regulation</keyword>
<keyword evidence="4" id="KW-0804">Transcription</keyword>
<dbReference type="Pfam" id="PF22754">
    <property type="entry name" value="bHLH-TF_ACT-like_plant"/>
    <property type="match status" value="1"/>
</dbReference>
<keyword evidence="5" id="KW-0539">Nucleus</keyword>
<evidence type="ECO:0000256" key="3">
    <source>
        <dbReference type="ARBA" id="ARBA00023125"/>
    </source>
</evidence>
<evidence type="ECO:0000313" key="11">
    <source>
        <dbReference type="RefSeq" id="XP_031401560.1"/>
    </source>
</evidence>
<sequence>MSGPMCFFDFRVCYKEEAKLIRSMPMAVPSFAEQTSMLQAEETAAMDVRALHRALEWLRPFVETMGWEYVVVWKLGDDPSRFIEWVGCCCSGFRCGDVKEEKKESCGHLAPLCRDGYCKHLVRSRACEALSQLPSLMPLYSGLHGEVVISDEHRWISPAVSSDSNSSPESGGTRVLIPVAGGIVELFNAKHIAEERKIVEIIKSQCLFFSKQESMMTSLDRLFLENYSKHSAVPICTPSMVHLPQFLAPRIQSSPHNNSIYEGSSSSSNLSSENTPIAYFGCSESRDVQNSLRPQNISGSGIKSNSREAGGRSREGQNGPSKNLLAEQRRRTRLKEKLFALRAIVPKISKMDMAAILIDAMAYIEELKGEMKSLQDELKNMEEEECRLNSRESKIPKLNGENKFSKNSFAAEDDRDYLYLGLPYKKEVQVEVNQVGKGALLVRLLCEKRAGWFSRLMEALCSSGLIILDANVTTLKDRALTVLRLEGQKDIYPKKLKDSLTKIASS</sequence>
<reference evidence="11" key="2">
    <citation type="submission" date="2025-08" db="UniProtKB">
        <authorList>
            <consortium name="RefSeq"/>
        </authorList>
    </citation>
    <scope>IDENTIFICATION</scope>
    <source>
        <tissue evidence="11">Leaf</tissue>
    </source>
</reference>
<dbReference type="GO" id="GO:0003700">
    <property type="term" value="F:DNA-binding transcription factor activity"/>
    <property type="evidence" value="ECO:0007669"/>
    <property type="project" value="TreeGrafter"/>
</dbReference>
<dbReference type="PANTHER" id="PTHR31945:SF63">
    <property type="entry name" value="TRANSCRIPTION FACTOR BHLH90"/>
    <property type="match status" value="1"/>
</dbReference>
<dbReference type="SUPFAM" id="SSF47459">
    <property type="entry name" value="HLH, helix-loop-helix DNA-binding domain"/>
    <property type="match status" value="1"/>
</dbReference>
<evidence type="ECO:0000256" key="7">
    <source>
        <dbReference type="SAM" id="MobiDB-lite"/>
    </source>
</evidence>
<feature type="domain" description="ACT" evidence="9">
    <location>
        <begin position="441"/>
        <end position="506"/>
    </location>
</feature>
<accession>A0A6P8E1S3</accession>
<proteinExistence type="predicted"/>
<keyword evidence="3" id="KW-0238">DNA-binding</keyword>
<dbReference type="InterPro" id="IPR045865">
    <property type="entry name" value="ACT-like_dom_sf"/>
</dbReference>
<gene>
    <name evidence="11" type="primary">LOC116211354</name>
</gene>
<dbReference type="InterPro" id="IPR051358">
    <property type="entry name" value="TF_AMS/ICE1/BHLH6-like"/>
</dbReference>
<evidence type="ECO:0000256" key="6">
    <source>
        <dbReference type="SAM" id="Coils"/>
    </source>
</evidence>
<dbReference type="GeneID" id="116211354"/>
<dbReference type="RefSeq" id="XP_031401560.1">
    <property type="nucleotide sequence ID" value="XM_031545700.1"/>
</dbReference>
<feature type="coiled-coil region" evidence="6">
    <location>
        <begin position="357"/>
        <end position="394"/>
    </location>
</feature>
<dbReference type="Proteomes" id="UP000515151">
    <property type="component" value="Chromosome 6"/>
</dbReference>
<dbReference type="Gene3D" id="4.10.280.10">
    <property type="entry name" value="Helix-loop-helix DNA-binding domain"/>
    <property type="match status" value="1"/>
</dbReference>
<dbReference type="OrthoDB" id="1890947at2759"/>
<keyword evidence="10" id="KW-1185">Reference proteome</keyword>
<feature type="domain" description="BHLH" evidence="8">
    <location>
        <begin position="318"/>
        <end position="367"/>
    </location>
</feature>
<dbReference type="InterPro" id="IPR036638">
    <property type="entry name" value="HLH_DNA-bd_sf"/>
</dbReference>
<dbReference type="GO" id="GO:0046983">
    <property type="term" value="F:protein dimerization activity"/>
    <property type="evidence" value="ECO:0007669"/>
    <property type="project" value="InterPro"/>
</dbReference>
<dbReference type="GO" id="GO:0043565">
    <property type="term" value="F:sequence-specific DNA binding"/>
    <property type="evidence" value="ECO:0007669"/>
    <property type="project" value="TreeGrafter"/>
</dbReference>
<dbReference type="GO" id="GO:0005634">
    <property type="term" value="C:nucleus"/>
    <property type="evidence" value="ECO:0007669"/>
    <property type="project" value="UniProtKB-SubCell"/>
</dbReference>
<evidence type="ECO:0000256" key="1">
    <source>
        <dbReference type="ARBA" id="ARBA00004123"/>
    </source>
</evidence>
<comment type="subcellular location">
    <subcellularLocation>
        <location evidence="1">Nucleus</location>
    </subcellularLocation>
</comment>
<dbReference type="SMART" id="SM00353">
    <property type="entry name" value="HLH"/>
    <property type="match status" value="1"/>
</dbReference>
<evidence type="ECO:0000313" key="10">
    <source>
        <dbReference type="Proteomes" id="UP000515151"/>
    </source>
</evidence>
<name>A0A6P8E1S3_PUNGR</name>
<dbReference type="Pfam" id="PF00010">
    <property type="entry name" value="HLH"/>
    <property type="match status" value="1"/>
</dbReference>
<dbReference type="Pfam" id="PF14215">
    <property type="entry name" value="bHLH-MYC_N"/>
    <property type="match status" value="1"/>
</dbReference>
<evidence type="ECO:0000256" key="5">
    <source>
        <dbReference type="ARBA" id="ARBA00023242"/>
    </source>
</evidence>
<dbReference type="PROSITE" id="PS50888">
    <property type="entry name" value="BHLH"/>
    <property type="match status" value="1"/>
</dbReference>
<feature type="region of interest" description="Disordered" evidence="7">
    <location>
        <begin position="291"/>
        <end position="328"/>
    </location>
</feature>
<dbReference type="PROSITE" id="PS51671">
    <property type="entry name" value="ACT"/>
    <property type="match status" value="1"/>
</dbReference>
<feature type="compositionally biased region" description="Basic and acidic residues" evidence="7">
    <location>
        <begin position="305"/>
        <end position="315"/>
    </location>
</feature>
<dbReference type="CDD" id="cd04873">
    <property type="entry name" value="ACT_UUR-ACR-like"/>
    <property type="match status" value="1"/>
</dbReference>
<reference evidence="10" key="1">
    <citation type="journal article" date="2020" name="Plant Biotechnol. J.">
        <title>The pomegranate (Punica granatum L.) draft genome dissects genetic divergence between soft- and hard-seeded cultivars.</title>
        <authorList>
            <person name="Luo X."/>
            <person name="Li H."/>
            <person name="Wu Z."/>
            <person name="Yao W."/>
            <person name="Zhao P."/>
            <person name="Cao D."/>
            <person name="Yu H."/>
            <person name="Li K."/>
            <person name="Poudel K."/>
            <person name="Zhao D."/>
            <person name="Zhang F."/>
            <person name="Xia X."/>
            <person name="Chen L."/>
            <person name="Wang Q."/>
            <person name="Jing D."/>
            <person name="Cao S."/>
        </authorList>
    </citation>
    <scope>NUCLEOTIDE SEQUENCE [LARGE SCALE GENOMIC DNA]</scope>
    <source>
        <strain evidence="10">cv. Tunisia</strain>
    </source>
</reference>
<evidence type="ECO:0000259" key="9">
    <source>
        <dbReference type="PROSITE" id="PS51671"/>
    </source>
</evidence>
<dbReference type="InterPro" id="IPR011598">
    <property type="entry name" value="bHLH_dom"/>
</dbReference>
<dbReference type="InterPro" id="IPR025610">
    <property type="entry name" value="MYC/MYB_N"/>
</dbReference>
<dbReference type="InterPro" id="IPR002912">
    <property type="entry name" value="ACT_dom"/>
</dbReference>
<keyword evidence="6" id="KW-0175">Coiled coil</keyword>
<feature type="compositionally biased region" description="Polar residues" evidence="7">
    <location>
        <begin position="291"/>
        <end position="304"/>
    </location>
</feature>
<organism evidence="10 11">
    <name type="scientific">Punica granatum</name>
    <name type="common">Pomegranate</name>
    <dbReference type="NCBI Taxonomy" id="22663"/>
    <lineage>
        <taxon>Eukaryota</taxon>
        <taxon>Viridiplantae</taxon>
        <taxon>Streptophyta</taxon>
        <taxon>Embryophyta</taxon>
        <taxon>Tracheophyta</taxon>
        <taxon>Spermatophyta</taxon>
        <taxon>Magnoliopsida</taxon>
        <taxon>eudicotyledons</taxon>
        <taxon>Gunneridae</taxon>
        <taxon>Pentapetalae</taxon>
        <taxon>rosids</taxon>
        <taxon>malvids</taxon>
        <taxon>Myrtales</taxon>
        <taxon>Lythraceae</taxon>
        <taxon>Punica</taxon>
    </lineage>
</organism>
<protein>
    <submittedName>
        <fullName evidence="11">Transcription factor bHLH90</fullName>
    </submittedName>
</protein>
<dbReference type="SUPFAM" id="SSF55021">
    <property type="entry name" value="ACT-like"/>
    <property type="match status" value="1"/>
</dbReference>